<dbReference type="AlphaFoldDB" id="A0A455VRA7"/>
<proteinExistence type="predicted"/>
<evidence type="ECO:0000313" key="2">
    <source>
        <dbReference type="Proteomes" id="UP000324392"/>
    </source>
</evidence>
<reference evidence="1 2" key="1">
    <citation type="submission" date="2019-03" db="EMBL/GenBank/DDBJ databases">
        <title>The genome sequence of Candidatus Serratia symbiotica strain IS.</title>
        <authorList>
            <person name="Nikoh N."/>
            <person name="Koga R."/>
            <person name="Oshima K."/>
            <person name="Hattori M."/>
            <person name="Fukatsu T."/>
        </authorList>
    </citation>
    <scope>NUCLEOTIDE SEQUENCE [LARGE SCALE GENOMIC DNA]</scope>
    <source>
        <strain evidence="1 2">IS</strain>
    </source>
</reference>
<dbReference type="EMBL" id="AP019531">
    <property type="protein sequence ID" value="BBI92465.1"/>
    <property type="molecule type" value="Genomic_DNA"/>
</dbReference>
<dbReference type="Proteomes" id="UP000324392">
    <property type="component" value="Chromosome"/>
</dbReference>
<protein>
    <submittedName>
        <fullName evidence="1">Uncharacterized protein</fullName>
    </submittedName>
</protein>
<name>A0A455VRA7_9GAMM</name>
<gene>
    <name evidence="1" type="ORF">SSYIS1_22080</name>
</gene>
<dbReference type="RefSeq" id="WP_172624194.1">
    <property type="nucleotide sequence ID" value="NZ_AP019531.1"/>
</dbReference>
<evidence type="ECO:0000313" key="1">
    <source>
        <dbReference type="EMBL" id="BBI92465.1"/>
    </source>
</evidence>
<organism evidence="1 2">
    <name type="scientific">Serratia symbiotica</name>
    <dbReference type="NCBI Taxonomy" id="138074"/>
    <lineage>
        <taxon>Bacteria</taxon>
        <taxon>Pseudomonadati</taxon>
        <taxon>Pseudomonadota</taxon>
        <taxon>Gammaproteobacteria</taxon>
        <taxon>Enterobacterales</taxon>
        <taxon>Yersiniaceae</taxon>
        <taxon>Serratia</taxon>
    </lineage>
</organism>
<sequence>MDEERLRKQARIARKPPHRKVRGFFIGKRKVKQEAENEKQSKILQLLQ</sequence>
<accession>A0A455VRA7</accession>